<evidence type="ECO:0000313" key="3">
    <source>
        <dbReference type="Proteomes" id="UP000214596"/>
    </source>
</evidence>
<keyword evidence="1" id="KW-1133">Transmembrane helix</keyword>
<dbReference type="AlphaFoldDB" id="A0A227J1B8"/>
<dbReference type="EMBL" id="NIXT01004598">
    <property type="protein sequence ID" value="OXE28214.1"/>
    <property type="molecule type" value="Genomic_DNA"/>
</dbReference>
<accession>A0A227J1B8</accession>
<organism evidence="2 3">
    <name type="scientific">Vibrio parahaemolyticus</name>
    <dbReference type="NCBI Taxonomy" id="670"/>
    <lineage>
        <taxon>Bacteria</taxon>
        <taxon>Pseudomonadati</taxon>
        <taxon>Pseudomonadota</taxon>
        <taxon>Gammaproteobacteria</taxon>
        <taxon>Vibrionales</taxon>
        <taxon>Vibrionaceae</taxon>
        <taxon>Vibrio</taxon>
    </lineage>
</organism>
<proteinExistence type="predicted"/>
<gene>
    <name evidence="2" type="ORF">CA163_35080</name>
</gene>
<reference evidence="2 3" key="1">
    <citation type="journal article" date="2017" name="Appl. Environ. Microbiol.">
        <title>Parallel evolution of two clades of a major Atlantic endemic Vibrio parahaemolyticus pathogen lineage by independent acquisition of related pathogenicity islands.</title>
        <authorList>
            <person name="Xu F."/>
            <person name="Gonzalez-Escalona N."/>
            <person name="Drees K.P."/>
            <person name="Sebra R.P."/>
            <person name="Cooper V.S."/>
            <person name="Jones S.H."/>
            <person name="Whistler C.A."/>
        </authorList>
    </citation>
    <scope>NUCLEOTIDE SEQUENCE [LARGE SCALE GENOMIC DNA]</scope>
    <source>
        <strain evidence="2 3">MAVP-3</strain>
    </source>
</reference>
<feature type="transmembrane region" description="Helical" evidence="1">
    <location>
        <begin position="6"/>
        <end position="28"/>
    </location>
</feature>
<comment type="caution">
    <text evidence="2">The sequence shown here is derived from an EMBL/GenBank/DDBJ whole genome shotgun (WGS) entry which is preliminary data.</text>
</comment>
<sequence length="44" mass="4806">LIIVPFVPSIVANVVWGAALFSQILIPVRTAFKVLTREAKQALD</sequence>
<feature type="non-terminal residue" evidence="2">
    <location>
        <position position="1"/>
    </location>
</feature>
<evidence type="ECO:0000313" key="2">
    <source>
        <dbReference type="EMBL" id="OXE28214.1"/>
    </source>
</evidence>
<dbReference type="Proteomes" id="UP000214596">
    <property type="component" value="Unassembled WGS sequence"/>
</dbReference>
<evidence type="ECO:0000256" key="1">
    <source>
        <dbReference type="SAM" id="Phobius"/>
    </source>
</evidence>
<protein>
    <submittedName>
        <fullName evidence="2">Uncharacterized protein</fullName>
    </submittedName>
</protein>
<name>A0A227J1B8_VIBPH</name>
<keyword evidence="1" id="KW-0812">Transmembrane</keyword>
<keyword evidence="1" id="KW-0472">Membrane</keyword>